<sequence>MQRTANCGPLLGGPGIHSTLRSSLPLPFFSTAAMQALITTVYACPSPAPITTTLTPPPADLPDPHSYLQFKNQNGIHPRTCSQRRSLYLYPGLNNVFLSAPSKSKLHVTYTPIYGGAPEIPSTLSTAWSLQIYLESLHRPKSGLESFFTHRPRRPLTPHEIHTLHPTRLDPLPLSV</sequence>
<keyword evidence="2" id="KW-1185">Reference proteome</keyword>
<dbReference type="AlphaFoldDB" id="A0AAD6ZQP5"/>
<accession>A0AAD6ZQP5</accession>
<name>A0AAD6ZQP5_9AGAR</name>
<evidence type="ECO:0000313" key="2">
    <source>
        <dbReference type="Proteomes" id="UP001218218"/>
    </source>
</evidence>
<proteinExistence type="predicted"/>
<organism evidence="1 2">
    <name type="scientific">Mycena albidolilacea</name>
    <dbReference type="NCBI Taxonomy" id="1033008"/>
    <lineage>
        <taxon>Eukaryota</taxon>
        <taxon>Fungi</taxon>
        <taxon>Dikarya</taxon>
        <taxon>Basidiomycota</taxon>
        <taxon>Agaricomycotina</taxon>
        <taxon>Agaricomycetes</taxon>
        <taxon>Agaricomycetidae</taxon>
        <taxon>Agaricales</taxon>
        <taxon>Marasmiineae</taxon>
        <taxon>Mycenaceae</taxon>
        <taxon>Mycena</taxon>
    </lineage>
</organism>
<comment type="caution">
    <text evidence="1">The sequence shown here is derived from an EMBL/GenBank/DDBJ whole genome shotgun (WGS) entry which is preliminary data.</text>
</comment>
<dbReference type="EMBL" id="JARIHO010000032">
    <property type="protein sequence ID" value="KAJ7334704.1"/>
    <property type="molecule type" value="Genomic_DNA"/>
</dbReference>
<protein>
    <submittedName>
        <fullName evidence="1">Uncharacterized protein</fullName>
    </submittedName>
</protein>
<dbReference type="Proteomes" id="UP001218218">
    <property type="component" value="Unassembled WGS sequence"/>
</dbReference>
<gene>
    <name evidence="1" type="ORF">DFH08DRAFT_965454</name>
</gene>
<reference evidence="1" key="1">
    <citation type="submission" date="2023-03" db="EMBL/GenBank/DDBJ databases">
        <title>Massive genome expansion in bonnet fungi (Mycena s.s.) driven by repeated elements and novel gene families across ecological guilds.</title>
        <authorList>
            <consortium name="Lawrence Berkeley National Laboratory"/>
            <person name="Harder C.B."/>
            <person name="Miyauchi S."/>
            <person name="Viragh M."/>
            <person name="Kuo A."/>
            <person name="Thoen E."/>
            <person name="Andreopoulos B."/>
            <person name="Lu D."/>
            <person name="Skrede I."/>
            <person name="Drula E."/>
            <person name="Henrissat B."/>
            <person name="Morin E."/>
            <person name="Kohler A."/>
            <person name="Barry K."/>
            <person name="LaButti K."/>
            <person name="Morin E."/>
            <person name="Salamov A."/>
            <person name="Lipzen A."/>
            <person name="Mereny Z."/>
            <person name="Hegedus B."/>
            <person name="Baldrian P."/>
            <person name="Stursova M."/>
            <person name="Weitz H."/>
            <person name="Taylor A."/>
            <person name="Grigoriev I.V."/>
            <person name="Nagy L.G."/>
            <person name="Martin F."/>
            <person name="Kauserud H."/>
        </authorList>
    </citation>
    <scope>NUCLEOTIDE SEQUENCE</scope>
    <source>
        <strain evidence="1">CBHHK002</strain>
    </source>
</reference>
<evidence type="ECO:0000313" key="1">
    <source>
        <dbReference type="EMBL" id="KAJ7334704.1"/>
    </source>
</evidence>